<evidence type="ECO:0000313" key="3">
    <source>
        <dbReference type="Proteomes" id="UP000006732"/>
    </source>
</evidence>
<dbReference type="HOGENOM" id="CLU_142668_1_1_7"/>
<accession>A1ALY0</accession>
<name>A1ALY0_PELPD</name>
<dbReference type="AlphaFoldDB" id="A1ALY0"/>
<proteinExistence type="predicted"/>
<reference evidence="2 3" key="1">
    <citation type="submission" date="2006-10" db="EMBL/GenBank/DDBJ databases">
        <title>Complete sequence of chromosome of Pelobacter propionicus DSM 2379.</title>
        <authorList>
            <consortium name="US DOE Joint Genome Institute"/>
            <person name="Copeland A."/>
            <person name="Lucas S."/>
            <person name="Lapidus A."/>
            <person name="Barry K."/>
            <person name="Detter J.C."/>
            <person name="Glavina del Rio T."/>
            <person name="Hammon N."/>
            <person name="Israni S."/>
            <person name="Dalin E."/>
            <person name="Tice H."/>
            <person name="Pitluck S."/>
            <person name="Saunders E."/>
            <person name="Brettin T."/>
            <person name="Bruce D."/>
            <person name="Han C."/>
            <person name="Tapia R."/>
            <person name="Schmutz J."/>
            <person name="Larimer F."/>
            <person name="Land M."/>
            <person name="Hauser L."/>
            <person name="Kyrpides N."/>
            <person name="Kim E."/>
            <person name="Lovley D."/>
            <person name="Richardson P."/>
        </authorList>
    </citation>
    <scope>NUCLEOTIDE SEQUENCE [LARGE SCALE GENOMIC DNA]</scope>
    <source>
        <strain evidence="3">DSM 2379 / NBRC 103807 / OttBd1</strain>
    </source>
</reference>
<dbReference type="Proteomes" id="UP000006732">
    <property type="component" value="Chromosome"/>
</dbReference>
<protein>
    <recommendedName>
        <fullName evidence="4">Coiled coil domain-containing protein</fullName>
    </recommendedName>
</protein>
<feature type="coiled-coil region" evidence="1">
    <location>
        <begin position="1"/>
        <end position="42"/>
    </location>
</feature>
<dbReference type="KEGG" id="ppd:Ppro_0719"/>
<evidence type="ECO:0008006" key="4">
    <source>
        <dbReference type="Google" id="ProtNLM"/>
    </source>
</evidence>
<dbReference type="Gene3D" id="1.20.120.20">
    <property type="entry name" value="Apolipoprotein"/>
    <property type="match status" value="1"/>
</dbReference>
<keyword evidence="1" id="KW-0175">Coiled coil</keyword>
<gene>
    <name evidence="2" type="ordered locus">Ppro_0719</name>
</gene>
<dbReference type="EMBL" id="CP000482">
    <property type="protein sequence ID" value="ABK98350.1"/>
    <property type="molecule type" value="Genomic_DNA"/>
</dbReference>
<evidence type="ECO:0000256" key="1">
    <source>
        <dbReference type="SAM" id="Coils"/>
    </source>
</evidence>
<organism evidence="2 3">
    <name type="scientific">Pelobacter propionicus (strain DSM 2379 / NBRC 103807 / OttBd1)</name>
    <dbReference type="NCBI Taxonomy" id="338966"/>
    <lineage>
        <taxon>Bacteria</taxon>
        <taxon>Pseudomonadati</taxon>
        <taxon>Thermodesulfobacteriota</taxon>
        <taxon>Desulfuromonadia</taxon>
        <taxon>Desulfuromonadales</taxon>
        <taxon>Desulfuromonadaceae</taxon>
        <taxon>Pelobacter</taxon>
    </lineage>
</organism>
<dbReference type="RefSeq" id="WP_011734662.1">
    <property type="nucleotide sequence ID" value="NC_008609.1"/>
</dbReference>
<dbReference type="OrthoDB" id="5339985at2"/>
<keyword evidence="3" id="KW-1185">Reference proteome</keyword>
<sequence length="95" mass="11070">MDRKEAYREKLDAQLKELKAKIDQLENRVSSLSADAKAELVKDIHDLRKRKMIVREKWNELQKAGGEAWDAMREGVEKATAELKESLEKVISRFK</sequence>
<evidence type="ECO:0000313" key="2">
    <source>
        <dbReference type="EMBL" id="ABK98350.1"/>
    </source>
</evidence>
<dbReference type="SUPFAM" id="SSF47162">
    <property type="entry name" value="Apolipoprotein"/>
    <property type="match status" value="1"/>
</dbReference>
<dbReference type="STRING" id="338966.Ppro_0719"/>